<proteinExistence type="predicted"/>
<evidence type="ECO:0000313" key="3">
    <source>
        <dbReference type="Proteomes" id="UP001209535"/>
    </source>
</evidence>
<gene>
    <name evidence="2" type="ORF">OEZ60_16885</name>
</gene>
<evidence type="ECO:0000256" key="1">
    <source>
        <dbReference type="SAM" id="MobiDB-lite"/>
    </source>
</evidence>
<name>A0ABT2X6U7_9RHOB</name>
<comment type="caution">
    <text evidence="2">The sequence shown here is derived from an EMBL/GenBank/DDBJ whole genome shotgun (WGS) entry which is preliminary data.</text>
</comment>
<feature type="region of interest" description="Disordered" evidence="1">
    <location>
        <begin position="70"/>
        <end position="93"/>
    </location>
</feature>
<dbReference type="Proteomes" id="UP001209535">
    <property type="component" value="Unassembled WGS sequence"/>
</dbReference>
<protein>
    <submittedName>
        <fullName evidence="2">Uncharacterized protein</fullName>
    </submittedName>
</protein>
<reference evidence="2 3" key="1">
    <citation type="submission" date="2022-10" db="EMBL/GenBank/DDBJ databases">
        <title>Defluviimonas sp. nov., isolated from ocean surface sediments.</title>
        <authorList>
            <person name="He W."/>
            <person name="Wang L."/>
            <person name="Zhang D.-F."/>
        </authorList>
    </citation>
    <scope>NUCLEOTIDE SEQUENCE [LARGE SCALE GENOMIC DNA]</scope>
    <source>
        <strain evidence="2 3">WL0024</strain>
    </source>
</reference>
<dbReference type="RefSeq" id="WP_263338941.1">
    <property type="nucleotide sequence ID" value="NZ_JAOVQO010000017.1"/>
</dbReference>
<organism evidence="2 3">
    <name type="scientific">Albidovulum salinarum</name>
    <dbReference type="NCBI Taxonomy" id="2984153"/>
    <lineage>
        <taxon>Bacteria</taxon>
        <taxon>Pseudomonadati</taxon>
        <taxon>Pseudomonadota</taxon>
        <taxon>Alphaproteobacteria</taxon>
        <taxon>Rhodobacterales</taxon>
        <taxon>Paracoccaceae</taxon>
        <taxon>Albidovulum</taxon>
    </lineage>
</organism>
<accession>A0ABT2X6U7</accession>
<keyword evidence="3" id="KW-1185">Reference proteome</keyword>
<sequence>MEMSRADPKGLIRESYAIEGITAPECRSIFLDWALSIAMDTDQPEALRALLSHYGLDRPDHPMTAVLTAGLTAPAKPARRGGRMGRVEPGERR</sequence>
<evidence type="ECO:0000313" key="2">
    <source>
        <dbReference type="EMBL" id="MCU9849677.1"/>
    </source>
</evidence>
<dbReference type="EMBL" id="JAOVQO010000017">
    <property type="protein sequence ID" value="MCU9849677.1"/>
    <property type="molecule type" value="Genomic_DNA"/>
</dbReference>